<feature type="region of interest" description="Disordered" evidence="1">
    <location>
        <begin position="192"/>
        <end position="291"/>
    </location>
</feature>
<evidence type="ECO:0000313" key="4">
    <source>
        <dbReference type="Proteomes" id="UP001055439"/>
    </source>
</evidence>
<dbReference type="OrthoDB" id="3800936at2759"/>
<feature type="compositionally biased region" description="Low complexity" evidence="1">
    <location>
        <begin position="193"/>
        <end position="215"/>
    </location>
</feature>
<keyword evidence="4" id="KW-1185">Reference proteome</keyword>
<feature type="compositionally biased region" description="Basic and acidic residues" evidence="1">
    <location>
        <begin position="247"/>
        <end position="259"/>
    </location>
</feature>
<evidence type="ECO:0000256" key="1">
    <source>
        <dbReference type="SAM" id="MobiDB-lite"/>
    </source>
</evidence>
<name>A0A9E7FP94_9LILI</name>
<feature type="compositionally biased region" description="Basic and acidic residues" evidence="1">
    <location>
        <begin position="26"/>
        <end position="47"/>
    </location>
</feature>
<reference evidence="3" key="1">
    <citation type="submission" date="2022-05" db="EMBL/GenBank/DDBJ databases">
        <title>The Musa troglodytarum L. genome provides insights into the mechanism of non-climacteric behaviour and enrichment of carotenoids.</title>
        <authorList>
            <person name="Wang J."/>
        </authorList>
    </citation>
    <scope>NUCLEOTIDE SEQUENCE</scope>
    <source>
        <tissue evidence="3">Leaf</tissue>
    </source>
</reference>
<feature type="region of interest" description="Disordered" evidence="1">
    <location>
        <begin position="1"/>
        <end position="66"/>
    </location>
</feature>
<evidence type="ECO:0000313" key="3">
    <source>
        <dbReference type="EMBL" id="URD99504.1"/>
    </source>
</evidence>
<dbReference type="AlphaFoldDB" id="A0A9E7FP94"/>
<accession>A0A9E7FP94</accession>
<feature type="compositionally biased region" description="Basic and acidic residues" evidence="1">
    <location>
        <begin position="54"/>
        <end position="63"/>
    </location>
</feature>
<organism evidence="3 4">
    <name type="scientific">Musa troglodytarum</name>
    <name type="common">fe'i banana</name>
    <dbReference type="NCBI Taxonomy" id="320322"/>
    <lineage>
        <taxon>Eukaryota</taxon>
        <taxon>Viridiplantae</taxon>
        <taxon>Streptophyta</taxon>
        <taxon>Embryophyta</taxon>
        <taxon>Tracheophyta</taxon>
        <taxon>Spermatophyta</taxon>
        <taxon>Magnoliopsida</taxon>
        <taxon>Liliopsida</taxon>
        <taxon>Zingiberales</taxon>
        <taxon>Musaceae</taxon>
        <taxon>Musa</taxon>
    </lineage>
</organism>
<evidence type="ECO:0000259" key="2">
    <source>
        <dbReference type="Pfam" id="PF18360"/>
    </source>
</evidence>
<dbReference type="Pfam" id="PF18360">
    <property type="entry name" value="hnRNP_Q_AcD"/>
    <property type="match status" value="1"/>
</dbReference>
<dbReference type="InterPro" id="IPR041337">
    <property type="entry name" value="hnRNP_Q_AcD"/>
</dbReference>
<dbReference type="Proteomes" id="UP001055439">
    <property type="component" value="Chromosome 4"/>
</dbReference>
<protein>
    <recommendedName>
        <fullName evidence="2">Heterogeneous nuclear ribonucleoprotein Q acidic domain-containing protein</fullName>
    </recommendedName>
</protein>
<dbReference type="EMBL" id="CP097506">
    <property type="protein sequence ID" value="URD99504.1"/>
    <property type="molecule type" value="Genomic_DNA"/>
</dbReference>
<sequence length="291" mass="32326">MDGKIVQGPHRGPKFKIQVAVARPVEMGKRPHDEPKNKPLPRARDQSDSSYDGHISDSLDHKSKAPRLADQVPDVAIDPYEAAVITLPAVVKEHLLQLLRVGIATRYDLNLRCITSLRELSEAAAIAVLDQHQAEKFGQRGSTSYLPQKASKMFSLGARLCSEEIDLPKESVLLSTGARLCSEEIDHSASRNRLSPTLFPSSSSSLYDRPLPSRSSVRKLEDTTPSYRVPASSMRYGRGIGSSSHLTPKEHPVERRQMKFDPFTGEPYKYDPFTGEPIKPEPHGRQSASFF</sequence>
<feature type="domain" description="Heterogeneous nuclear ribonucleoprotein Q acidic" evidence="2">
    <location>
        <begin position="87"/>
        <end position="131"/>
    </location>
</feature>
<proteinExistence type="predicted"/>
<gene>
    <name evidence="3" type="ORF">MUK42_28668</name>
</gene>